<dbReference type="AlphaFoldDB" id="A0A2P4YL70"/>
<sequence length="171" mass="18715">MDGEMDVDTENAVDSGLRDDRADSNPEEEEDEVNPPDVDDAVAEHIDSVLGCCQNECLSKLSEGVPAFISGYMTMSKDGQRTSLVTALAVSAGLTVVGQRHHLTGQCVRYAHCIPFVEEQNLCAIPQHGNTGNRNAKFVDEVPLKRFLPDLAEVHGGIVPVRFRHQKTKDQ</sequence>
<comment type="caution">
    <text evidence="2">The sequence shown here is derived from an EMBL/GenBank/DDBJ whole genome shotgun (WGS) entry which is preliminary data.</text>
</comment>
<organism evidence="2 3">
    <name type="scientific">Phytophthora palmivora</name>
    <dbReference type="NCBI Taxonomy" id="4796"/>
    <lineage>
        <taxon>Eukaryota</taxon>
        <taxon>Sar</taxon>
        <taxon>Stramenopiles</taxon>
        <taxon>Oomycota</taxon>
        <taxon>Peronosporomycetes</taxon>
        <taxon>Peronosporales</taxon>
        <taxon>Peronosporaceae</taxon>
        <taxon>Phytophthora</taxon>
    </lineage>
</organism>
<dbReference type="EMBL" id="NCKW01001969">
    <property type="protein sequence ID" value="POM78557.1"/>
    <property type="molecule type" value="Genomic_DNA"/>
</dbReference>
<evidence type="ECO:0000256" key="1">
    <source>
        <dbReference type="SAM" id="MobiDB-lite"/>
    </source>
</evidence>
<feature type="compositionally biased region" description="Acidic residues" evidence="1">
    <location>
        <begin position="1"/>
        <end position="11"/>
    </location>
</feature>
<evidence type="ECO:0000313" key="3">
    <source>
        <dbReference type="Proteomes" id="UP000237271"/>
    </source>
</evidence>
<accession>A0A2P4YL70</accession>
<feature type="region of interest" description="Disordered" evidence="1">
    <location>
        <begin position="1"/>
        <end position="38"/>
    </location>
</feature>
<dbReference type="OrthoDB" id="123382at2759"/>
<protein>
    <submittedName>
        <fullName evidence="2">Uncharacterized protein</fullName>
    </submittedName>
</protein>
<evidence type="ECO:0000313" key="2">
    <source>
        <dbReference type="EMBL" id="POM78557.1"/>
    </source>
</evidence>
<feature type="compositionally biased region" description="Acidic residues" evidence="1">
    <location>
        <begin position="25"/>
        <end position="38"/>
    </location>
</feature>
<proteinExistence type="predicted"/>
<name>A0A2P4YL70_9STRA</name>
<keyword evidence="3" id="KW-1185">Reference proteome</keyword>
<reference evidence="2 3" key="1">
    <citation type="journal article" date="2017" name="Genome Biol. Evol.">
        <title>Phytophthora megakarya and P. palmivora, closely related causal agents of cacao black pod rot, underwent increases in genome sizes and gene numbers by different mechanisms.</title>
        <authorList>
            <person name="Ali S.S."/>
            <person name="Shao J."/>
            <person name="Lary D.J."/>
            <person name="Kronmiller B."/>
            <person name="Shen D."/>
            <person name="Strem M.D."/>
            <person name="Amoako-Attah I."/>
            <person name="Akrofi A.Y."/>
            <person name="Begoude B.A."/>
            <person name="Ten Hoopen G.M."/>
            <person name="Coulibaly K."/>
            <person name="Kebe B.I."/>
            <person name="Melnick R.L."/>
            <person name="Guiltinan M.J."/>
            <person name="Tyler B.M."/>
            <person name="Meinhardt L.W."/>
            <person name="Bailey B.A."/>
        </authorList>
    </citation>
    <scope>NUCLEOTIDE SEQUENCE [LARGE SCALE GENOMIC DNA]</scope>
    <source>
        <strain evidence="3">sbr112.9</strain>
    </source>
</reference>
<gene>
    <name evidence="2" type="ORF">PHPALM_3901</name>
</gene>
<dbReference type="Proteomes" id="UP000237271">
    <property type="component" value="Unassembled WGS sequence"/>
</dbReference>